<dbReference type="GO" id="GO:0006631">
    <property type="term" value="P:fatty acid metabolic process"/>
    <property type="evidence" value="ECO:0007669"/>
    <property type="project" value="TreeGrafter"/>
</dbReference>
<dbReference type="Pfam" id="PF00501">
    <property type="entry name" value="AMP-binding"/>
    <property type="match status" value="1"/>
</dbReference>
<dbReference type="InterPro" id="IPR042099">
    <property type="entry name" value="ANL_N_sf"/>
</dbReference>
<dbReference type="InterPro" id="IPR000873">
    <property type="entry name" value="AMP-dep_synth/lig_dom"/>
</dbReference>
<name>A0A9P7HEB6_9HYPO</name>
<protein>
    <recommendedName>
        <fullName evidence="3">AMP-dependent synthetase/ligase domain-containing protein</fullName>
    </recommendedName>
</protein>
<dbReference type="SUPFAM" id="SSF52777">
    <property type="entry name" value="CoA-dependent acyltransferases"/>
    <property type="match status" value="2"/>
</dbReference>
<dbReference type="Proteomes" id="UP000782241">
    <property type="component" value="Unassembled WGS sequence"/>
</dbReference>
<dbReference type="GO" id="GO:0031956">
    <property type="term" value="F:medium-chain fatty acid-CoA ligase activity"/>
    <property type="evidence" value="ECO:0007669"/>
    <property type="project" value="TreeGrafter"/>
</dbReference>
<dbReference type="InterPro" id="IPR023213">
    <property type="entry name" value="CAT-like_dom_sf"/>
</dbReference>
<sequence>MMESVVSQDGNASNASQQDAAISEVFGDPVPDLHLTLWDIFQKAAAASPDGDAIVSLWQPHDHLSDVSHPALDGNNESYLRWSYSELQGKAERVAESLEKLGCRPGMRLVVVLGNCVEWALFFWAAAKMRMAFVPLDPTVPRDAKAAMLSLEAHVVVAQDVQAAKALDLSGVQFSESCVFVLCTGEKMDNLLTIYDVLDAELLDSTPRIANCIDAESNQDDDAALINFTSGTTGEPKGCWHTNRNIASQCCDFDPEVTAMGPLKWLIHTPSFHIFAINNALRAWRWSGTAVFPSKFFNVDATLKALVQEQCSIMSATPTLVKALIAHPNFPSADQLDLRIVTIGGTYITAEDVRLCHEGLGARLAIQVFGMSEGAPIITWQSSDPHLADGWHPGVGKVLPGAAARICRPETREILPRSEIGELHIGGTSVITKYFNRGRDADGAMYADESGNWLVTGDQARIDENGIVYILGRYKELIIRGGENIYPIRIEQELQQLDGLQVQVIGVPNDVAGQVPVAVVILPQGMTKAEIYKKARSADQRYALDGVYTLEELGLVKFPVTSLGKVKKQLLKTKVVELRQASSAPKLRPGNVPSTPPFVDKLLDICEQLTGTRPSMTESFKYLADSITLLRYCDSVMQVCGQRIYLQDFAEHDTVEKQAQLLLCRKLQRARLVIAPEVPKFVPPPPKQHTYAPRLSTLYQEPATTIPSEGQDVFYFANRAAVRAGFSPSSIEDVLPIRSSLHRTAIGSRPQSYHSRMAFRVCNVAQHQILRALQKALASRPMLRTIVFPAANRVPFHAVLSSSPALVGQLVREVEVDTEDDALALFKDDSAQGHSSPFMFQVDVVRTMSDSQLFLCFTLNHSVFDALSITQWYQELDHWISDINIDIPALTPYRLFSDLFSQYEESEPAKKSVSFHVGKLRGISRFGRALWPPQKAPGMLICNDESSLYAKERRAIRSQIWNGEWETQAPGFQYPRSGRVVALSGLSKLQGEHNVHQSVFAKSAIVLFNVLQTGSSHAMLNVWESGRSWPFIPEWMDKLLPPAMSIDGPTVQWVLNMVEVIRNETIIEFLQRMMAEDESIKQHVHVPWNKVIQDLSDEGPAALDASFRQSFVWDLSLAMNPLNGVKTNYANLEPIARYDWPDRQVQAFLFPNPTTNSSHSGFIWQAFMLDSANLYFIASWDTAQMNATEVDGHCDALSDLMRKLGDEKNWDKKMGDVFRL</sequence>
<dbReference type="Gene3D" id="3.30.559.10">
    <property type="entry name" value="Chloramphenicol acetyltransferase-like domain"/>
    <property type="match status" value="1"/>
</dbReference>
<dbReference type="InterPro" id="IPR045851">
    <property type="entry name" value="AMP-bd_C_sf"/>
</dbReference>
<dbReference type="Gene3D" id="3.40.50.12780">
    <property type="entry name" value="N-terminal domain of ligase-like"/>
    <property type="match status" value="1"/>
</dbReference>
<dbReference type="Gene3D" id="3.30.300.30">
    <property type="match status" value="1"/>
</dbReference>
<evidence type="ECO:0000313" key="4">
    <source>
        <dbReference type="EMBL" id="KAG5664848.1"/>
    </source>
</evidence>
<dbReference type="SUPFAM" id="SSF56801">
    <property type="entry name" value="Acetyl-CoA synthetase-like"/>
    <property type="match status" value="1"/>
</dbReference>
<dbReference type="PANTHER" id="PTHR43201:SF30">
    <property type="entry name" value="AMP-DEPENDENT SYNTHETASE_LIGASE DOMAIN-CONTAINING PROTEIN"/>
    <property type="match status" value="1"/>
</dbReference>
<dbReference type="CDD" id="cd04433">
    <property type="entry name" value="AFD_class_I"/>
    <property type="match status" value="1"/>
</dbReference>
<proteinExistence type="predicted"/>
<dbReference type="PANTHER" id="PTHR43201">
    <property type="entry name" value="ACYL-COA SYNTHETASE"/>
    <property type="match status" value="1"/>
</dbReference>
<evidence type="ECO:0000259" key="3">
    <source>
        <dbReference type="Pfam" id="PF00501"/>
    </source>
</evidence>
<organism evidence="4 5">
    <name type="scientific">Fusarium avenaceum</name>
    <dbReference type="NCBI Taxonomy" id="40199"/>
    <lineage>
        <taxon>Eukaryota</taxon>
        <taxon>Fungi</taxon>
        <taxon>Dikarya</taxon>
        <taxon>Ascomycota</taxon>
        <taxon>Pezizomycotina</taxon>
        <taxon>Sordariomycetes</taxon>
        <taxon>Hypocreomycetidae</taxon>
        <taxon>Hypocreales</taxon>
        <taxon>Nectriaceae</taxon>
        <taxon>Fusarium</taxon>
        <taxon>Fusarium tricinctum species complex</taxon>
    </lineage>
</organism>
<dbReference type="EMBL" id="JAGPUO010000002">
    <property type="protein sequence ID" value="KAG5664848.1"/>
    <property type="molecule type" value="Genomic_DNA"/>
</dbReference>
<dbReference type="AlphaFoldDB" id="A0A9P7HEB6"/>
<dbReference type="PROSITE" id="PS00455">
    <property type="entry name" value="AMP_BINDING"/>
    <property type="match status" value="1"/>
</dbReference>
<comment type="caution">
    <text evidence="4">The sequence shown here is derived from an EMBL/GenBank/DDBJ whole genome shotgun (WGS) entry which is preliminary data.</text>
</comment>
<keyword evidence="1" id="KW-0596">Phosphopantetheine</keyword>
<evidence type="ECO:0000256" key="2">
    <source>
        <dbReference type="ARBA" id="ARBA00022553"/>
    </source>
</evidence>
<reference evidence="4" key="1">
    <citation type="submission" date="2021-04" db="EMBL/GenBank/DDBJ databases">
        <title>Draft genome of Fusarium avenaceum strain F156N33, isolated from an atmospheric sample in Virginia.</title>
        <authorList>
            <person name="Yang S."/>
            <person name="Vinatzer B.A."/>
            <person name="Coleman J."/>
        </authorList>
    </citation>
    <scope>NUCLEOTIDE SEQUENCE</scope>
    <source>
        <strain evidence="4">F156N33</strain>
    </source>
</reference>
<keyword evidence="2" id="KW-0597">Phosphoprotein</keyword>
<evidence type="ECO:0000313" key="5">
    <source>
        <dbReference type="Proteomes" id="UP000782241"/>
    </source>
</evidence>
<evidence type="ECO:0000256" key="1">
    <source>
        <dbReference type="ARBA" id="ARBA00022450"/>
    </source>
</evidence>
<feature type="domain" description="AMP-dependent synthetase/ligase" evidence="3">
    <location>
        <begin position="69"/>
        <end position="435"/>
    </location>
</feature>
<accession>A0A9P7HEB6</accession>
<gene>
    <name evidence="4" type="ORF">KAF25_008582</name>
</gene>
<keyword evidence="5" id="KW-1185">Reference proteome</keyword>
<dbReference type="InterPro" id="IPR020845">
    <property type="entry name" value="AMP-binding_CS"/>
</dbReference>